<dbReference type="InterPro" id="IPR004437">
    <property type="entry name" value="ParB/RepB/Spo0J"/>
</dbReference>
<evidence type="ECO:0000256" key="3">
    <source>
        <dbReference type="SAM" id="MobiDB-lite"/>
    </source>
</evidence>
<dbReference type="Gene3D" id="1.10.10.730">
    <property type="entry name" value="KorB DNA-binding domain"/>
    <property type="match status" value="1"/>
</dbReference>
<dbReference type="GO" id="GO:0007059">
    <property type="term" value="P:chromosome segregation"/>
    <property type="evidence" value="ECO:0007669"/>
    <property type="project" value="TreeGrafter"/>
</dbReference>
<feature type="region of interest" description="Disordered" evidence="3">
    <location>
        <begin position="241"/>
        <end position="317"/>
    </location>
</feature>
<protein>
    <submittedName>
        <fullName evidence="5">ParB/RepB/Spo0J family partition protein</fullName>
    </submittedName>
</protein>
<feature type="compositionally biased region" description="Acidic residues" evidence="3">
    <location>
        <begin position="282"/>
        <end position="291"/>
    </location>
</feature>
<evidence type="ECO:0000313" key="6">
    <source>
        <dbReference type="Proteomes" id="UP001139095"/>
    </source>
</evidence>
<dbReference type="PANTHER" id="PTHR33375:SF1">
    <property type="entry name" value="CHROMOSOME-PARTITIONING PROTEIN PARB-RELATED"/>
    <property type="match status" value="1"/>
</dbReference>
<comment type="caution">
    <text evidence="5">The sequence shown here is derived from an EMBL/GenBank/DDBJ whole genome shotgun (WGS) entry which is preliminary data.</text>
</comment>
<dbReference type="InterPro" id="IPR050336">
    <property type="entry name" value="Chromosome_partition/occlusion"/>
</dbReference>
<keyword evidence="6" id="KW-1185">Reference proteome</keyword>
<feature type="coiled-coil region" evidence="2">
    <location>
        <begin position="7"/>
        <end position="39"/>
    </location>
</feature>
<dbReference type="PANTHER" id="PTHR33375">
    <property type="entry name" value="CHROMOSOME-PARTITIONING PROTEIN PARB-RELATED"/>
    <property type="match status" value="1"/>
</dbReference>
<dbReference type="AlphaFoldDB" id="A0A9X1LDJ8"/>
<dbReference type="EMBL" id="JAJATW010000019">
    <property type="protein sequence ID" value="MCB5162627.1"/>
    <property type="molecule type" value="Genomic_DNA"/>
</dbReference>
<dbReference type="InterPro" id="IPR003115">
    <property type="entry name" value="ParB_N"/>
</dbReference>
<dbReference type="SUPFAM" id="SSF110849">
    <property type="entry name" value="ParB/Sulfiredoxin"/>
    <property type="match status" value="1"/>
</dbReference>
<evidence type="ECO:0000256" key="2">
    <source>
        <dbReference type="SAM" id="Coils"/>
    </source>
</evidence>
<dbReference type="Gene3D" id="3.90.1530.30">
    <property type="match status" value="1"/>
</dbReference>
<organism evidence="5 6">
    <name type="scientific">Marinomonas algarum</name>
    <dbReference type="NCBI Taxonomy" id="2883105"/>
    <lineage>
        <taxon>Bacteria</taxon>
        <taxon>Pseudomonadati</taxon>
        <taxon>Pseudomonadota</taxon>
        <taxon>Gammaproteobacteria</taxon>
        <taxon>Oceanospirillales</taxon>
        <taxon>Oceanospirillaceae</taxon>
        <taxon>Marinomonas</taxon>
    </lineage>
</organism>
<feature type="domain" description="ParB-like N-terminal" evidence="4">
    <location>
        <begin position="42"/>
        <end position="132"/>
    </location>
</feature>
<dbReference type="InterPro" id="IPR042075">
    <property type="entry name" value="KorB_DNA-db"/>
</dbReference>
<evidence type="ECO:0000259" key="4">
    <source>
        <dbReference type="SMART" id="SM00470"/>
    </source>
</evidence>
<dbReference type="RefSeq" id="WP_226754973.1">
    <property type="nucleotide sequence ID" value="NZ_JAJATW010000019.1"/>
</dbReference>
<dbReference type="InterPro" id="IPR013741">
    <property type="entry name" value="KorB_domain"/>
</dbReference>
<dbReference type="Proteomes" id="UP001139095">
    <property type="component" value="Unassembled WGS sequence"/>
</dbReference>
<evidence type="ECO:0000256" key="1">
    <source>
        <dbReference type="ARBA" id="ARBA00006295"/>
    </source>
</evidence>
<accession>A0A9X1LDJ8</accession>
<dbReference type="SMART" id="SM00470">
    <property type="entry name" value="ParB"/>
    <property type="match status" value="1"/>
</dbReference>
<dbReference type="InterPro" id="IPR036086">
    <property type="entry name" value="ParB/Sulfiredoxin_sf"/>
</dbReference>
<reference evidence="5" key="1">
    <citation type="submission" date="2021-10" db="EMBL/GenBank/DDBJ databases">
        <title>Marinomonas pontica sp. nov., isolated from the Black Sea.</title>
        <authorList>
            <person name="Zhao L.-H."/>
            <person name="Xue J.-H."/>
        </authorList>
    </citation>
    <scope>NUCLEOTIDE SEQUENCE</scope>
    <source>
        <strain evidence="5">E8</strain>
    </source>
</reference>
<proteinExistence type="inferred from homology"/>
<name>A0A9X1LDJ8_9GAMM</name>
<dbReference type="Gene3D" id="6.10.250.140">
    <property type="match status" value="1"/>
</dbReference>
<evidence type="ECO:0000313" key="5">
    <source>
        <dbReference type="EMBL" id="MCB5162627.1"/>
    </source>
</evidence>
<keyword evidence="2" id="KW-0175">Coiled coil</keyword>
<dbReference type="Pfam" id="PF08535">
    <property type="entry name" value="KorB"/>
    <property type="match status" value="1"/>
</dbReference>
<sequence>MAKIGNLQGLSALAKAASNKKAEAEKSMFSAELADQESKRVITVSLDDVESKSQVRKQFSNIEGLADTMKVEGQQSPVIVYPKNDSGKYVIQKGERRWRALRVAGIDQIDIIVNDKEMSSLDEVAGELIENIQREDLAPMEIANALKAFVSEGWKQVDIAKRLGKSAIFVSTHLSLLKLPDCVQDIYEKGICGDIETLNNLRLLFDINEKKCRAICASATKDGITRKQSRDLLNDAKHVKEEAKKEKATVAGDPEEGSANDNVVNFEPSEDFHEDLSGGDAPDQESTDDTDFDKATSRSTDETTHPGDAENQTDLLEGCEIDVDDEIDENEGDSEACRLVDPKKLVLSVNVLIEDDVKSGMLLLDRVCSEPSYVWVKVTENFQEKDVLVLASDVELISMKGLK</sequence>
<dbReference type="GO" id="GO:0005694">
    <property type="term" value="C:chromosome"/>
    <property type="evidence" value="ECO:0007669"/>
    <property type="project" value="TreeGrafter"/>
</dbReference>
<comment type="similarity">
    <text evidence="1">Belongs to the ParB family.</text>
</comment>
<gene>
    <name evidence="5" type="ORF">LG368_12055</name>
</gene>
<feature type="compositionally biased region" description="Basic and acidic residues" evidence="3">
    <location>
        <begin position="292"/>
        <end position="308"/>
    </location>
</feature>
<dbReference type="NCBIfam" id="TIGR00180">
    <property type="entry name" value="parB_part"/>
    <property type="match status" value="1"/>
</dbReference>
<dbReference type="SUPFAM" id="SSF109709">
    <property type="entry name" value="KorB DNA-binding domain-like"/>
    <property type="match status" value="1"/>
</dbReference>
<dbReference type="GO" id="GO:0003677">
    <property type="term" value="F:DNA binding"/>
    <property type="evidence" value="ECO:0007669"/>
    <property type="project" value="InterPro"/>
</dbReference>
<dbReference type="Pfam" id="PF02195">
    <property type="entry name" value="ParB_N"/>
    <property type="match status" value="1"/>
</dbReference>